<dbReference type="InterPro" id="IPR010318">
    <property type="entry name" value="S-Me-THD_N"/>
</dbReference>
<dbReference type="SUPFAM" id="SSF160991">
    <property type="entry name" value="CV3147-like"/>
    <property type="match status" value="1"/>
</dbReference>
<reference evidence="3" key="1">
    <citation type="submission" date="2018-05" db="EMBL/GenBank/DDBJ databases">
        <authorList>
            <person name="Lanie J.A."/>
            <person name="Ng W.-L."/>
            <person name="Kazmierczak K.M."/>
            <person name="Andrzejewski T.M."/>
            <person name="Davidsen T.M."/>
            <person name="Wayne K.J."/>
            <person name="Tettelin H."/>
            <person name="Glass J.I."/>
            <person name="Rusch D."/>
            <person name="Podicherti R."/>
            <person name="Tsui H.-C.T."/>
            <person name="Winkler M.E."/>
        </authorList>
    </citation>
    <scope>NUCLEOTIDE SEQUENCE</scope>
</reference>
<feature type="domain" description="S-Me-THD N-terminal" evidence="1">
    <location>
        <begin position="8"/>
        <end position="163"/>
    </location>
</feature>
<evidence type="ECO:0000259" key="2">
    <source>
        <dbReference type="Pfam" id="PF20906"/>
    </source>
</evidence>
<dbReference type="AlphaFoldDB" id="A0A382KJ32"/>
<sequence>MEKLSLDNLEDFLRGTAFLGTGGGGDPYVGGLMLRQELEKGVDCKLIKGSEVNDNDLIVPIAVMGAPTVIVERLPNATSCIKALRKMEELMGRKATALIGAEAGGINGTLPFILSSYTGLPVIDADGMGRAFPELQMCTFGVYGVNCSPVIVRDEKDNEIIVNAENNLASEQFARVICMQMGTKSEIALYPMTGKQMKDTSVHHTCTLAYEIGKSIREARDTGKSPLNGIIDYFKTSFDKRYCKLLFEGKVTDLLRESTDGWAKGTVKLTSLTDSSKEMTVELQNEFLIAKVDDKPVAMVPDLICLVDLETAEPITAEAVKYGQRVHVIGVSVPDNMRTKQALDTFGPVPFKVYDKYIPIEEIS</sequence>
<dbReference type="InterPro" id="IPR027479">
    <property type="entry name" value="S-Me-THD_N_sf"/>
</dbReference>
<dbReference type="Gene3D" id="3.40.1610.10">
    <property type="entry name" value="CV3147-like domain"/>
    <property type="match status" value="1"/>
</dbReference>
<protein>
    <recommendedName>
        <fullName evidence="4">Hydantoinase A/oxoprolinase domain-containing protein</fullName>
    </recommendedName>
</protein>
<gene>
    <name evidence="3" type="ORF">METZ01_LOCUS277010</name>
</gene>
<evidence type="ECO:0000259" key="1">
    <source>
        <dbReference type="Pfam" id="PF06032"/>
    </source>
</evidence>
<proteinExistence type="predicted"/>
<dbReference type="Pfam" id="PF06032">
    <property type="entry name" value="S-Me-THD_N"/>
    <property type="match status" value="1"/>
</dbReference>
<dbReference type="Pfam" id="PF20906">
    <property type="entry name" value="S-Me-THD_C"/>
    <property type="match status" value="1"/>
</dbReference>
<dbReference type="Gene3D" id="2.40.390.10">
    <property type="entry name" value="CV3147-like"/>
    <property type="match status" value="1"/>
</dbReference>
<dbReference type="EMBL" id="UINC01080846">
    <property type="protein sequence ID" value="SVC24156.1"/>
    <property type="molecule type" value="Genomic_DNA"/>
</dbReference>
<dbReference type="InterPro" id="IPR048350">
    <property type="entry name" value="S-Me-THD-like_C"/>
</dbReference>
<dbReference type="InterPro" id="IPR024071">
    <property type="entry name" value="S-Me-THD_C_sf"/>
</dbReference>
<evidence type="ECO:0008006" key="4">
    <source>
        <dbReference type="Google" id="ProtNLM"/>
    </source>
</evidence>
<feature type="domain" description="S-Me-THD-like C-terminal" evidence="2">
    <location>
        <begin position="166"/>
        <end position="359"/>
    </location>
</feature>
<accession>A0A382KJ32</accession>
<organism evidence="3">
    <name type="scientific">marine metagenome</name>
    <dbReference type="NCBI Taxonomy" id="408172"/>
    <lineage>
        <taxon>unclassified sequences</taxon>
        <taxon>metagenomes</taxon>
        <taxon>ecological metagenomes</taxon>
    </lineage>
</organism>
<name>A0A382KJ32_9ZZZZ</name>
<evidence type="ECO:0000313" key="3">
    <source>
        <dbReference type="EMBL" id="SVC24156.1"/>
    </source>
</evidence>